<dbReference type="InterPro" id="IPR014284">
    <property type="entry name" value="RNA_pol_sigma-70_dom"/>
</dbReference>
<dbReference type="InterPro" id="IPR013325">
    <property type="entry name" value="RNA_pol_sigma_r2"/>
</dbReference>
<dbReference type="CDD" id="cd06171">
    <property type="entry name" value="Sigma70_r4"/>
    <property type="match status" value="1"/>
</dbReference>
<organism evidence="7 8">
    <name type="scientific">Polaribacter porphyrae</name>
    <dbReference type="NCBI Taxonomy" id="1137780"/>
    <lineage>
        <taxon>Bacteria</taxon>
        <taxon>Pseudomonadati</taxon>
        <taxon>Bacteroidota</taxon>
        <taxon>Flavobacteriia</taxon>
        <taxon>Flavobacteriales</taxon>
        <taxon>Flavobacteriaceae</taxon>
    </lineage>
</organism>
<dbReference type="Gene3D" id="1.10.10.10">
    <property type="entry name" value="Winged helix-like DNA-binding domain superfamily/Winged helix DNA-binding domain"/>
    <property type="match status" value="1"/>
</dbReference>
<comment type="similarity">
    <text evidence="1">Belongs to the sigma-70 factor family. ECF subfamily.</text>
</comment>
<dbReference type="Pfam" id="PF08281">
    <property type="entry name" value="Sigma70_r4_2"/>
    <property type="match status" value="1"/>
</dbReference>
<dbReference type="PANTHER" id="PTHR43133:SF46">
    <property type="entry name" value="RNA POLYMERASE SIGMA-70 FACTOR ECF SUBFAMILY"/>
    <property type="match status" value="1"/>
</dbReference>
<dbReference type="InterPro" id="IPR036388">
    <property type="entry name" value="WH-like_DNA-bd_sf"/>
</dbReference>
<keyword evidence="8" id="KW-1185">Reference proteome</keyword>
<sequence length="171" mass="20264">MSEKKLSVCDSETFKSIYEEHVETVRNFIYYKCGNLEQAEDLTQEAFVKLWKNCSKVFYEKAKSFLFKVVKNLFFNDVAHKKVVLNYQKSSATNFDYESPDFIMEEKEFMQKLQDAINSLTDSQRVVFLLNRIDKKKYHEIAEILGISVKTVEYRMHKALLGLRQKINFKI</sequence>
<reference evidence="7 8" key="1">
    <citation type="submission" date="2016-12" db="EMBL/GenBank/DDBJ databases">
        <title>Trade-off between light-utilization and light-protection in marine flavobacteria.</title>
        <authorList>
            <person name="Kumagai Y."/>
            <person name="Yoshizawa S."/>
            <person name="Kogure K."/>
            <person name="Iwasaki W."/>
        </authorList>
    </citation>
    <scope>NUCLEOTIDE SEQUENCE [LARGE SCALE GENOMIC DNA]</scope>
    <source>
        <strain evidence="7 8">NBRC 108759</strain>
    </source>
</reference>
<dbReference type="GO" id="GO:0003677">
    <property type="term" value="F:DNA binding"/>
    <property type="evidence" value="ECO:0007669"/>
    <property type="project" value="InterPro"/>
</dbReference>
<keyword evidence="2" id="KW-0805">Transcription regulation</keyword>
<keyword evidence="3" id="KW-0731">Sigma factor</keyword>
<dbReference type="InterPro" id="IPR007627">
    <property type="entry name" value="RNA_pol_sigma70_r2"/>
</dbReference>
<proteinExistence type="inferred from homology"/>
<evidence type="ECO:0000256" key="1">
    <source>
        <dbReference type="ARBA" id="ARBA00010641"/>
    </source>
</evidence>
<feature type="domain" description="RNA polymerase sigma-70 region 2" evidence="5">
    <location>
        <begin position="17"/>
        <end position="78"/>
    </location>
</feature>
<evidence type="ECO:0000256" key="3">
    <source>
        <dbReference type="ARBA" id="ARBA00023082"/>
    </source>
</evidence>
<evidence type="ECO:0000259" key="5">
    <source>
        <dbReference type="Pfam" id="PF04542"/>
    </source>
</evidence>
<evidence type="ECO:0000256" key="2">
    <source>
        <dbReference type="ARBA" id="ARBA00023015"/>
    </source>
</evidence>
<name>A0A2S7WNF6_9FLAO</name>
<dbReference type="Pfam" id="PF04542">
    <property type="entry name" value="Sigma70_r2"/>
    <property type="match status" value="1"/>
</dbReference>
<dbReference type="InterPro" id="IPR013249">
    <property type="entry name" value="RNA_pol_sigma70_r4_t2"/>
</dbReference>
<evidence type="ECO:0000313" key="7">
    <source>
        <dbReference type="EMBL" id="PQJ78986.1"/>
    </source>
</evidence>
<dbReference type="SUPFAM" id="SSF88946">
    <property type="entry name" value="Sigma2 domain of RNA polymerase sigma factors"/>
    <property type="match status" value="1"/>
</dbReference>
<evidence type="ECO:0000256" key="4">
    <source>
        <dbReference type="ARBA" id="ARBA00023163"/>
    </source>
</evidence>
<feature type="domain" description="RNA polymerase sigma factor 70 region 4 type 2" evidence="6">
    <location>
        <begin position="111"/>
        <end position="160"/>
    </location>
</feature>
<dbReference type="AlphaFoldDB" id="A0A2S7WNF6"/>
<dbReference type="InterPro" id="IPR013324">
    <property type="entry name" value="RNA_pol_sigma_r3/r4-like"/>
</dbReference>
<evidence type="ECO:0000313" key="8">
    <source>
        <dbReference type="Proteomes" id="UP000238882"/>
    </source>
</evidence>
<dbReference type="OrthoDB" id="659855at2"/>
<dbReference type="PANTHER" id="PTHR43133">
    <property type="entry name" value="RNA POLYMERASE ECF-TYPE SIGMA FACTO"/>
    <property type="match status" value="1"/>
</dbReference>
<dbReference type="RefSeq" id="WP_105015588.1">
    <property type="nucleotide sequence ID" value="NZ_MSCN01000001.1"/>
</dbReference>
<dbReference type="GO" id="GO:0016987">
    <property type="term" value="F:sigma factor activity"/>
    <property type="evidence" value="ECO:0007669"/>
    <property type="project" value="UniProtKB-KW"/>
</dbReference>
<accession>A0A2S7WNF6</accession>
<evidence type="ECO:0000259" key="6">
    <source>
        <dbReference type="Pfam" id="PF08281"/>
    </source>
</evidence>
<dbReference type="InterPro" id="IPR039425">
    <property type="entry name" value="RNA_pol_sigma-70-like"/>
</dbReference>
<keyword evidence="4" id="KW-0804">Transcription</keyword>
<dbReference type="GO" id="GO:0006352">
    <property type="term" value="P:DNA-templated transcription initiation"/>
    <property type="evidence" value="ECO:0007669"/>
    <property type="project" value="InterPro"/>
</dbReference>
<dbReference type="Gene3D" id="1.10.1740.10">
    <property type="match status" value="1"/>
</dbReference>
<dbReference type="SUPFAM" id="SSF88659">
    <property type="entry name" value="Sigma3 and sigma4 domains of RNA polymerase sigma factors"/>
    <property type="match status" value="1"/>
</dbReference>
<dbReference type="NCBIfam" id="TIGR02937">
    <property type="entry name" value="sigma70-ECF"/>
    <property type="match status" value="1"/>
</dbReference>
<dbReference type="Proteomes" id="UP000238882">
    <property type="component" value="Unassembled WGS sequence"/>
</dbReference>
<gene>
    <name evidence="7" type="ORF">BTO18_07265</name>
</gene>
<protein>
    <submittedName>
        <fullName evidence="7">RNA polymerase subunit sigma-70</fullName>
    </submittedName>
</protein>
<comment type="caution">
    <text evidence="7">The sequence shown here is derived from an EMBL/GenBank/DDBJ whole genome shotgun (WGS) entry which is preliminary data.</text>
</comment>
<dbReference type="EMBL" id="MSCN01000001">
    <property type="protein sequence ID" value="PQJ78986.1"/>
    <property type="molecule type" value="Genomic_DNA"/>
</dbReference>